<organism evidence="3 4">
    <name type="scientific">Kwoniella newhampshirensis</name>
    <dbReference type="NCBI Taxonomy" id="1651941"/>
    <lineage>
        <taxon>Eukaryota</taxon>
        <taxon>Fungi</taxon>
        <taxon>Dikarya</taxon>
        <taxon>Basidiomycota</taxon>
        <taxon>Agaricomycotina</taxon>
        <taxon>Tremellomycetes</taxon>
        <taxon>Tremellales</taxon>
        <taxon>Cryptococcaceae</taxon>
        <taxon>Kwoniella</taxon>
    </lineage>
</organism>
<name>A0AAW0Z1T4_9TREE</name>
<dbReference type="GeneID" id="92179811"/>
<keyword evidence="4" id="KW-1185">Reference proteome</keyword>
<keyword evidence="2" id="KW-0812">Transmembrane</keyword>
<evidence type="ECO:0000256" key="1">
    <source>
        <dbReference type="SAM" id="MobiDB-lite"/>
    </source>
</evidence>
<dbReference type="AlphaFoldDB" id="A0AAW0Z1T4"/>
<accession>A0AAW0Z1T4</accession>
<feature type="transmembrane region" description="Helical" evidence="2">
    <location>
        <begin position="170"/>
        <end position="193"/>
    </location>
</feature>
<keyword evidence="2" id="KW-1133">Transmembrane helix</keyword>
<keyword evidence="2" id="KW-0472">Membrane</keyword>
<reference evidence="3 4" key="1">
    <citation type="journal article" date="2024" name="bioRxiv">
        <title>Comparative genomics of Cryptococcus and Kwoniella reveals pathogenesis evolution and contrasting karyotype dynamics via intercentromeric recombination or chromosome fusion.</title>
        <authorList>
            <person name="Coelho M.A."/>
            <person name="David-Palma M."/>
            <person name="Shea T."/>
            <person name="Bowers K."/>
            <person name="McGinley-Smith S."/>
            <person name="Mohammad A.W."/>
            <person name="Gnirke A."/>
            <person name="Yurkov A.M."/>
            <person name="Nowrousian M."/>
            <person name="Sun S."/>
            <person name="Cuomo C.A."/>
            <person name="Heitman J."/>
        </authorList>
    </citation>
    <scope>NUCLEOTIDE SEQUENCE [LARGE SCALE GENOMIC DNA]</scope>
    <source>
        <strain evidence="3 4">CBS 13917</strain>
    </source>
</reference>
<dbReference type="EMBL" id="JBCAWK010000004">
    <property type="protein sequence ID" value="KAK8861730.1"/>
    <property type="molecule type" value="Genomic_DNA"/>
</dbReference>
<gene>
    <name evidence="3" type="ORF">IAR55_002553</name>
</gene>
<comment type="caution">
    <text evidence="3">The sequence shown here is derived from an EMBL/GenBank/DDBJ whole genome shotgun (WGS) entry which is preliminary data.</text>
</comment>
<dbReference type="RefSeq" id="XP_066804355.1">
    <property type="nucleotide sequence ID" value="XM_066945666.1"/>
</dbReference>
<feature type="transmembrane region" description="Helical" evidence="2">
    <location>
        <begin position="205"/>
        <end position="223"/>
    </location>
</feature>
<proteinExistence type="predicted"/>
<evidence type="ECO:0000313" key="4">
    <source>
        <dbReference type="Proteomes" id="UP001388673"/>
    </source>
</evidence>
<feature type="region of interest" description="Disordered" evidence="1">
    <location>
        <begin position="33"/>
        <end position="58"/>
    </location>
</feature>
<dbReference type="KEGG" id="kne:92179811"/>
<protein>
    <submittedName>
        <fullName evidence="3">Uncharacterized protein</fullName>
    </submittedName>
</protein>
<evidence type="ECO:0000256" key="2">
    <source>
        <dbReference type="SAM" id="Phobius"/>
    </source>
</evidence>
<feature type="transmembrane region" description="Helical" evidence="2">
    <location>
        <begin position="134"/>
        <end position="150"/>
    </location>
</feature>
<feature type="compositionally biased region" description="Low complexity" evidence="1">
    <location>
        <begin position="33"/>
        <end position="55"/>
    </location>
</feature>
<evidence type="ECO:0000313" key="3">
    <source>
        <dbReference type="EMBL" id="KAK8861730.1"/>
    </source>
</evidence>
<dbReference type="Proteomes" id="UP001388673">
    <property type="component" value="Unassembled WGS sequence"/>
</dbReference>
<sequence length="246" mass="27505">MTKIQEPQLRAVRTWLNTRPDLLLAIAKRHTTNPLLSPLPGSSTSSSSSSTLNLSVPIGSPTSDTLRVKVSTRARNVEVDIPLPQPQESQKGLPITAIGVRRTIKEMGRDAFKHFKVPTNPAISRFHLPRYDRTLVVLPMTLLFYLAFAPDTYQSAVIGRSVVSKYLGKWMIPIALFILAASHLVIEPIWLISDLRKYQVPLRPSLLYLLVVVLIGYGGIEALQNEVIEERVRLLHSKSTELKKAQ</sequence>